<accession>A0A8H3QXZ0</accession>
<organism evidence="1 2">
    <name type="scientific">Rhizophagus clarus</name>
    <dbReference type="NCBI Taxonomy" id="94130"/>
    <lineage>
        <taxon>Eukaryota</taxon>
        <taxon>Fungi</taxon>
        <taxon>Fungi incertae sedis</taxon>
        <taxon>Mucoromycota</taxon>
        <taxon>Glomeromycotina</taxon>
        <taxon>Glomeromycetes</taxon>
        <taxon>Glomerales</taxon>
        <taxon>Glomeraceae</taxon>
        <taxon>Rhizophagus</taxon>
    </lineage>
</organism>
<protein>
    <submittedName>
        <fullName evidence="1">Uncharacterized protein</fullName>
    </submittedName>
</protein>
<proteinExistence type="predicted"/>
<dbReference type="AlphaFoldDB" id="A0A8H3QXZ0"/>
<dbReference type="Proteomes" id="UP000615446">
    <property type="component" value="Unassembled WGS sequence"/>
</dbReference>
<comment type="caution">
    <text evidence="1">The sequence shown here is derived from an EMBL/GenBank/DDBJ whole genome shotgun (WGS) entry which is preliminary data.</text>
</comment>
<sequence length="145" mass="16998">MAGQENQKSKSSIRSNKTDFVEQNNDSIHVTKDKDNVVFFDTYIRLNDIDLYYNNDDKLAYMEILPTILAALQDLDCSKLLKSIPIQIHPTNVSEEDLCPIQQERHTCDVQEAYYANIFIDNQDPGNYIYRLFQKLKIYYDLYPS</sequence>
<evidence type="ECO:0000313" key="2">
    <source>
        <dbReference type="Proteomes" id="UP000615446"/>
    </source>
</evidence>
<name>A0A8H3QXZ0_9GLOM</name>
<evidence type="ECO:0000313" key="1">
    <source>
        <dbReference type="EMBL" id="GES96500.1"/>
    </source>
</evidence>
<dbReference type="EMBL" id="BLAL01000252">
    <property type="protein sequence ID" value="GES96500.1"/>
    <property type="molecule type" value="Genomic_DNA"/>
</dbReference>
<reference evidence="1" key="1">
    <citation type="submission" date="2019-10" db="EMBL/GenBank/DDBJ databases">
        <title>Conservation and host-specific expression of non-tandemly repeated heterogenous ribosome RNA gene in arbuscular mycorrhizal fungi.</title>
        <authorList>
            <person name="Maeda T."/>
            <person name="Kobayashi Y."/>
            <person name="Nakagawa T."/>
            <person name="Ezawa T."/>
            <person name="Yamaguchi K."/>
            <person name="Bino T."/>
            <person name="Nishimoto Y."/>
            <person name="Shigenobu S."/>
            <person name="Kawaguchi M."/>
        </authorList>
    </citation>
    <scope>NUCLEOTIDE SEQUENCE</scope>
    <source>
        <strain evidence="1">HR1</strain>
    </source>
</reference>
<gene>
    <name evidence="1" type="ORF">RCL2_002312900</name>
</gene>